<evidence type="ECO:0000313" key="1">
    <source>
        <dbReference type="EMBL" id="GGJ45055.1"/>
    </source>
</evidence>
<organism evidence="1 2">
    <name type="scientific">Virgibacillus kapii</name>
    <dbReference type="NCBI Taxonomy" id="1638645"/>
    <lineage>
        <taxon>Bacteria</taxon>
        <taxon>Bacillati</taxon>
        <taxon>Bacillota</taxon>
        <taxon>Bacilli</taxon>
        <taxon>Bacillales</taxon>
        <taxon>Bacillaceae</taxon>
        <taxon>Virgibacillus</taxon>
    </lineage>
</organism>
<sequence length="63" mass="7649">MATNKDKIKKYKEVSKVIFNQYYFTHYKHHPILIWYTISDLRSGKLKESCETVGLRYRIYGNM</sequence>
<dbReference type="Proteomes" id="UP000634435">
    <property type="component" value="Unassembled WGS sequence"/>
</dbReference>
<name>A0ABQ2D4W0_9BACI</name>
<accession>A0ABQ2D4W0</accession>
<evidence type="ECO:0000313" key="2">
    <source>
        <dbReference type="Proteomes" id="UP000634435"/>
    </source>
</evidence>
<dbReference type="EMBL" id="BMPN01000001">
    <property type="protein sequence ID" value="GGJ45055.1"/>
    <property type="molecule type" value="Genomic_DNA"/>
</dbReference>
<comment type="caution">
    <text evidence="1">The sequence shown here is derived from an EMBL/GenBank/DDBJ whole genome shotgun (WGS) entry which is preliminary data.</text>
</comment>
<proteinExistence type="predicted"/>
<keyword evidence="2" id="KW-1185">Reference proteome</keyword>
<protein>
    <submittedName>
        <fullName evidence="1">Uncharacterized protein</fullName>
    </submittedName>
</protein>
<reference evidence="2" key="1">
    <citation type="journal article" date="2019" name="Int. J. Syst. Evol. Microbiol.">
        <title>The Global Catalogue of Microorganisms (GCM) 10K type strain sequencing project: providing services to taxonomists for standard genome sequencing and annotation.</title>
        <authorList>
            <consortium name="The Broad Institute Genomics Platform"/>
            <consortium name="The Broad Institute Genome Sequencing Center for Infectious Disease"/>
            <person name="Wu L."/>
            <person name="Ma J."/>
        </authorList>
    </citation>
    <scope>NUCLEOTIDE SEQUENCE [LARGE SCALE GENOMIC DNA]</scope>
    <source>
        <strain evidence="2">JCM 30071</strain>
    </source>
</reference>
<gene>
    <name evidence="1" type="ORF">GCM10007111_03850</name>
</gene>